<feature type="region of interest" description="Disordered" evidence="1">
    <location>
        <begin position="47"/>
        <end position="74"/>
    </location>
</feature>
<accession>A0AB33KEF2</accession>
<dbReference type="AlphaFoldDB" id="A0AB33KEF2"/>
<reference evidence="3" key="1">
    <citation type="submission" date="2024-07" db="EMBL/GenBank/DDBJ databases">
        <title>Complete genome sequences of cellulolytic bacteria, Kitasatospora sp. CMC57 and Streptomyces sp. CMC78, isolated from Japanese agricultural soil.</title>
        <authorList>
            <person name="Hashimoto T."/>
            <person name="Ito M."/>
            <person name="Iwamoto M."/>
            <person name="Fukahori D."/>
            <person name="Shoda T."/>
            <person name="Sakoda M."/>
            <person name="Morohoshi T."/>
            <person name="Mitsuboshi M."/>
            <person name="Nishizawa T."/>
        </authorList>
    </citation>
    <scope>NUCLEOTIDE SEQUENCE</scope>
    <source>
        <strain evidence="3">CMC78</strain>
    </source>
</reference>
<gene>
    <name evidence="3" type="ORF">SCMC78_25520</name>
</gene>
<keyword evidence="2" id="KW-0472">Membrane</keyword>
<evidence type="ECO:0000313" key="3">
    <source>
        <dbReference type="EMBL" id="BFP52745.1"/>
    </source>
</evidence>
<name>A0AB33KEF2_9ACTN</name>
<organism evidence="3">
    <name type="scientific">Streptomyces sp. CMC78</name>
    <dbReference type="NCBI Taxonomy" id="3231512"/>
    <lineage>
        <taxon>Bacteria</taxon>
        <taxon>Bacillati</taxon>
        <taxon>Actinomycetota</taxon>
        <taxon>Actinomycetes</taxon>
        <taxon>Kitasatosporales</taxon>
        <taxon>Streptomycetaceae</taxon>
        <taxon>Streptomyces</taxon>
    </lineage>
</organism>
<dbReference type="KEGG" id="stcm:SCMC78_25520"/>
<dbReference type="EMBL" id="AP035884">
    <property type="protein sequence ID" value="BFP52745.1"/>
    <property type="molecule type" value="Genomic_DNA"/>
</dbReference>
<protein>
    <submittedName>
        <fullName evidence="3">Uncharacterized protein</fullName>
    </submittedName>
</protein>
<sequence length="74" mass="7423">MESGTDTGSSSALAAAVPSAHIPVAVAAMAMDRRMFLCMGVSDPSKLFGSPEKSGRGQTCSAPARQVEAGNGLP</sequence>
<feature type="transmembrane region" description="Helical" evidence="2">
    <location>
        <begin position="12"/>
        <end position="31"/>
    </location>
</feature>
<proteinExistence type="predicted"/>
<keyword evidence="2" id="KW-1133">Transmembrane helix</keyword>
<evidence type="ECO:0000256" key="1">
    <source>
        <dbReference type="SAM" id="MobiDB-lite"/>
    </source>
</evidence>
<evidence type="ECO:0000256" key="2">
    <source>
        <dbReference type="SAM" id="Phobius"/>
    </source>
</evidence>
<keyword evidence="2" id="KW-0812">Transmembrane</keyword>